<dbReference type="InterPro" id="IPR010281">
    <property type="entry name" value="DUF885"/>
</dbReference>
<name>A0A6C1TXK1_9CORY</name>
<dbReference type="OrthoDB" id="9760040at2"/>
<dbReference type="AlphaFoldDB" id="A0A6C1TXK1"/>
<protein>
    <submittedName>
        <fullName evidence="1">DUF885 domain-containing protein</fullName>
    </submittedName>
</protein>
<dbReference type="Proteomes" id="UP000336646">
    <property type="component" value="Unassembled WGS sequence"/>
</dbReference>
<dbReference type="Pfam" id="PF05960">
    <property type="entry name" value="DUF885"/>
    <property type="match status" value="1"/>
</dbReference>
<sequence>MTSAQTGRSPSLLDATCEDFVYDLVALSPTLGSRIGIEGHDHELQDFSPAYWEDLANRIRDLLADVDALNDSTDDSDDDDDFDPVDTLTAAILRDRMTQEIDLHHRGEDLRMLNNIDSPVQRIRDSLRLMPKQSADDIANVESRLSKVADALAGYRESLAEAASQGDVATHRQIDAVISQCEALGDEGSMLEHLGVSAEAAVVSDAKNAFKDMADWLSTELSPMAPHDDGVGRERYEFLSQFFLGRKVDLDETYEWAIESLRELVEQQSKLTNSMFDAPTTIHAAYRKLNEDERYTLRSSDELLDWMVETTRQAYDVLRDNCFTIPRGVERLDCAIDQTGSGGLYYTPPSDDMVRPGTLWWSMPEGSQALHTWHELTHIFHQGAPGHHVQSATALTERSNLNLWRRSVYVNAAHTEGWALYAEHLMDSYGFFEDPAMRLGHLDSRRLQLARVIVDIGVHLHKKTPDKTGVWDAQYAKAFLRDNTAMAETRLSFELDRYMGWPGQAAACAVGYRAWLELRDEALAQGATLREFHDRALRLGSMPMDLLAQELL</sequence>
<dbReference type="PANTHER" id="PTHR33361">
    <property type="entry name" value="GLR0591 PROTEIN"/>
    <property type="match status" value="1"/>
</dbReference>
<evidence type="ECO:0000313" key="2">
    <source>
        <dbReference type="Proteomes" id="UP000336646"/>
    </source>
</evidence>
<dbReference type="PANTHER" id="PTHR33361:SF2">
    <property type="entry name" value="DUF885 DOMAIN-CONTAINING PROTEIN"/>
    <property type="match status" value="1"/>
</dbReference>
<proteinExistence type="predicted"/>
<reference evidence="1 2" key="1">
    <citation type="submission" date="2018-12" db="EMBL/GenBank/DDBJ databases">
        <title>Corynebacterium sanguinis sp. nov., a clinically-associated and environmental corynebacterium.</title>
        <authorList>
            <person name="Gonzales-Siles L."/>
            <person name="Jaen-Luchoro D."/>
            <person name="Cardew S."/>
            <person name="Inganas E."/>
            <person name="Ohlen M."/>
            <person name="Jensie-Markopolous S."/>
            <person name="Pinyeiro-Iglesias B."/>
            <person name="Molin K."/>
            <person name="Skovbjerg S."/>
            <person name="Svensson-Stadler L."/>
            <person name="Funke G."/>
            <person name="Moore E.R.B."/>
        </authorList>
    </citation>
    <scope>NUCLEOTIDE SEQUENCE [LARGE SCALE GENOMIC DNA]</scope>
    <source>
        <strain evidence="1 2">58734</strain>
    </source>
</reference>
<comment type="caution">
    <text evidence="1">The sequence shown here is derived from an EMBL/GenBank/DDBJ whole genome shotgun (WGS) entry which is preliminary data.</text>
</comment>
<dbReference type="RefSeq" id="WP_144772976.1">
    <property type="nucleotide sequence ID" value="NZ_RXIR01000008.1"/>
</dbReference>
<gene>
    <name evidence="1" type="ORF">EKI59_05150</name>
</gene>
<accession>A0A6C1TXK1</accession>
<evidence type="ECO:0000313" key="1">
    <source>
        <dbReference type="EMBL" id="TVS28951.1"/>
    </source>
</evidence>
<dbReference type="EMBL" id="RXIR01000008">
    <property type="protein sequence ID" value="TVS28951.1"/>
    <property type="molecule type" value="Genomic_DNA"/>
</dbReference>
<organism evidence="1 2">
    <name type="scientific">Corynebacterium sanguinis</name>
    <dbReference type="NCBI Taxonomy" id="2594913"/>
    <lineage>
        <taxon>Bacteria</taxon>
        <taxon>Bacillati</taxon>
        <taxon>Actinomycetota</taxon>
        <taxon>Actinomycetes</taxon>
        <taxon>Mycobacteriales</taxon>
        <taxon>Corynebacteriaceae</taxon>
        <taxon>Corynebacterium</taxon>
    </lineage>
</organism>